<feature type="transmembrane region" description="Helical" evidence="1">
    <location>
        <begin position="83"/>
        <end position="103"/>
    </location>
</feature>
<protein>
    <submittedName>
        <fullName evidence="2">Uncharacterized protein</fullName>
    </submittedName>
</protein>
<evidence type="ECO:0000313" key="2">
    <source>
        <dbReference type="EMBL" id="EFE43456.1"/>
    </source>
</evidence>
<keyword evidence="3" id="KW-1185">Reference proteome</keyword>
<dbReference type="GeneID" id="9577071"/>
<feature type="transmembrane region" description="Helical" evidence="1">
    <location>
        <begin position="592"/>
        <end position="614"/>
    </location>
</feature>
<evidence type="ECO:0000256" key="1">
    <source>
        <dbReference type="SAM" id="Phobius"/>
    </source>
</evidence>
<dbReference type="KEGG" id="tve:TRV_01773"/>
<name>D4D3W0_TRIVH</name>
<proteinExistence type="predicted"/>
<feature type="transmembrane region" description="Helical" evidence="1">
    <location>
        <begin position="42"/>
        <end position="67"/>
    </location>
</feature>
<evidence type="ECO:0000313" key="3">
    <source>
        <dbReference type="Proteomes" id="UP000008383"/>
    </source>
</evidence>
<keyword evidence="1" id="KW-0472">Membrane</keyword>
<dbReference type="RefSeq" id="XP_003024074.1">
    <property type="nucleotide sequence ID" value="XM_003024028.1"/>
</dbReference>
<reference evidence="3" key="1">
    <citation type="journal article" date="2011" name="Genome Biol.">
        <title>Comparative and functional genomics provide insights into the pathogenicity of dermatophytic fungi.</title>
        <authorList>
            <person name="Burmester A."/>
            <person name="Shelest E."/>
            <person name="Gloeckner G."/>
            <person name="Heddergott C."/>
            <person name="Schindler S."/>
            <person name="Staib P."/>
            <person name="Heidel A."/>
            <person name="Felder M."/>
            <person name="Petzold A."/>
            <person name="Szafranski K."/>
            <person name="Feuermann M."/>
            <person name="Pedruzzi I."/>
            <person name="Priebe S."/>
            <person name="Groth M."/>
            <person name="Winkler R."/>
            <person name="Li W."/>
            <person name="Kniemeyer O."/>
            <person name="Schroeckh V."/>
            <person name="Hertweck C."/>
            <person name="Hube B."/>
            <person name="White T.C."/>
            <person name="Platzer M."/>
            <person name="Guthke R."/>
            <person name="Heitman J."/>
            <person name="Woestemeyer J."/>
            <person name="Zipfel P.F."/>
            <person name="Monod M."/>
            <person name="Brakhage A.A."/>
        </authorList>
    </citation>
    <scope>NUCLEOTIDE SEQUENCE [LARGE SCALE GENOMIC DNA]</scope>
    <source>
        <strain evidence="3">HKI 0517</strain>
    </source>
</reference>
<feature type="transmembrane region" description="Helical" evidence="1">
    <location>
        <begin position="156"/>
        <end position="178"/>
    </location>
</feature>
<comment type="caution">
    <text evidence="2">The sequence shown here is derived from an EMBL/GenBank/DDBJ whole genome shotgun (WGS) entry which is preliminary data.</text>
</comment>
<dbReference type="OrthoDB" id="4168379at2759"/>
<organism evidence="2 3">
    <name type="scientific">Trichophyton verrucosum (strain HKI 0517)</name>
    <dbReference type="NCBI Taxonomy" id="663202"/>
    <lineage>
        <taxon>Eukaryota</taxon>
        <taxon>Fungi</taxon>
        <taxon>Dikarya</taxon>
        <taxon>Ascomycota</taxon>
        <taxon>Pezizomycotina</taxon>
        <taxon>Eurotiomycetes</taxon>
        <taxon>Eurotiomycetidae</taxon>
        <taxon>Onygenales</taxon>
        <taxon>Arthrodermataceae</taxon>
        <taxon>Trichophyton</taxon>
    </lineage>
</organism>
<dbReference type="AlphaFoldDB" id="D4D3W0"/>
<keyword evidence="1" id="KW-1133">Transmembrane helix</keyword>
<dbReference type="HOGENOM" id="CLU_024888_0_0_1"/>
<dbReference type="Proteomes" id="UP000008383">
    <property type="component" value="Unassembled WGS sequence"/>
</dbReference>
<keyword evidence="1" id="KW-0812">Transmembrane</keyword>
<accession>D4D3W0</accession>
<gene>
    <name evidence="2" type="ORF">TRV_01773</name>
</gene>
<sequence>MAPKENVDESAIQLFSTVPDGSPDPSCKDLNDPARGYPLRRFWFRTFVLILGPVIIFIYFLMVWLFFFKDTDTVKYRSRDGTWVYYSWFVVGVFGLNISRYGLVGVEAAMLQVPFWAPKSAMRLLMHSGSTWAGPGGWMKCIQRAVSMEKNLAGRLWYLLAVLSLVPLVAFPISGLSMELADGYIESSAPPMVVGREWSNFHRREPYQTQKRGGTVWKTASAVIPGIGIAYTPPQVDREKFEFLTTLPNSLSSNPGIPELFLGPQAATPIGGKAWGLRLQYNCSMVQSASEFTILSQKSPALKSNASGMVDGAIRYKTLATPSGATITFFNSSQSIGGDNLWAYTEMGVSHDFVSSTYDGSEPSFESGKPEILEYALWQVRRPCSYDGDDRITFNYTLKPTVADMGSPIIRTPSGKFERNASFFDWSNDTYTNVKDFVSFVAYDHFNENITLAPPIGVQCRRISDLGTAKLDSRTSTFSEFEKSPSPIWSAAEYEAKQPRFGATAISILLGRYTEIFESTNSPLPYILSNSACYDRFVQPQVLLQSVLQAHAVDGLQLMYDGATGVNGGYLNTNLTSSRRGKVLEPGVVPPVVSTILLGIWPVGCIVLGVMYGFGRRWSDTLDGYSLFRFGVDFGEELRDKNVNVLSSTQGLEKSNRLWSLPGMIGDSRMQFDIGHISLVGKNQVVNPNRLYT</sequence>
<dbReference type="EMBL" id="ACYE01000094">
    <property type="protein sequence ID" value="EFE43456.1"/>
    <property type="molecule type" value="Genomic_DNA"/>
</dbReference>